<feature type="transmembrane region" description="Helical" evidence="1">
    <location>
        <begin position="106"/>
        <end position="124"/>
    </location>
</feature>
<feature type="domain" description="EamA" evidence="2">
    <location>
        <begin position="157"/>
        <end position="286"/>
    </location>
</feature>
<organism evidence="3 4">
    <name type="scientific">Roseibium polysiphoniae</name>
    <dbReference type="NCBI Taxonomy" id="2571221"/>
    <lineage>
        <taxon>Bacteria</taxon>
        <taxon>Pseudomonadati</taxon>
        <taxon>Pseudomonadota</taxon>
        <taxon>Alphaproteobacteria</taxon>
        <taxon>Hyphomicrobiales</taxon>
        <taxon>Stappiaceae</taxon>
        <taxon>Roseibium</taxon>
    </lineage>
</organism>
<keyword evidence="1" id="KW-0812">Transmembrane</keyword>
<feature type="transmembrane region" description="Helical" evidence="1">
    <location>
        <begin position="187"/>
        <end position="208"/>
    </location>
</feature>
<feature type="transmembrane region" description="Helical" evidence="1">
    <location>
        <begin position="157"/>
        <end position="175"/>
    </location>
</feature>
<reference evidence="3" key="2">
    <citation type="journal article" date="2021" name="Microorganisms">
        <title>Bacterial Dimethylsulfoniopropionate Biosynthesis in the East China Sea.</title>
        <authorList>
            <person name="Liu J."/>
            <person name="Zhang Y."/>
            <person name="Liu J."/>
            <person name="Zhong H."/>
            <person name="Williams B.T."/>
            <person name="Zheng Y."/>
            <person name="Curson A.R.J."/>
            <person name="Sun C."/>
            <person name="Sun H."/>
            <person name="Song D."/>
            <person name="Wagner Mackenzie B."/>
            <person name="Bermejo Martinez A."/>
            <person name="Todd J.D."/>
            <person name="Zhang X.H."/>
        </authorList>
    </citation>
    <scope>NUCLEOTIDE SEQUENCE</scope>
    <source>
        <strain evidence="3">AESS21</strain>
    </source>
</reference>
<comment type="caution">
    <text evidence="3">The sequence shown here is derived from an EMBL/GenBank/DDBJ whole genome shotgun (WGS) entry which is preliminary data.</text>
</comment>
<dbReference type="EMBL" id="QTKU01000003">
    <property type="protein sequence ID" value="MBS8261319.1"/>
    <property type="molecule type" value="Genomic_DNA"/>
</dbReference>
<evidence type="ECO:0000259" key="2">
    <source>
        <dbReference type="Pfam" id="PF00892"/>
    </source>
</evidence>
<proteinExistence type="predicted"/>
<dbReference type="PANTHER" id="PTHR22911">
    <property type="entry name" value="ACYL-MALONYL CONDENSING ENZYME-RELATED"/>
    <property type="match status" value="1"/>
</dbReference>
<gene>
    <name evidence="3" type="ORF">DYI23_13935</name>
</gene>
<sequence length="294" mass="31683">MTTAAAAVPATRTTTGIIMMCVGVACLCVNDALAKTLGETYPPVQILFMRNIIALPFAALIAYFLGGAGALRTYSLGAHMARGLLWMAAATLFFTSVTLLDLAEATALVFAAPLFITALSAFLLRETVGWRRWSAVLVGFLGVLIVVRPGGGSFQPALLLPLATAVLYAVLMIGARWVDPRESVWTLMLYLVGAGALLSALVCPFFWVDLEPRHLWLFVAIAFFGTVGITLMTQAFRLAPATVLAPLDYSALIWATLLGWLFWREIPDLATYLGAAIIIISGIFIVLREGRRKG</sequence>
<feature type="transmembrane region" description="Helical" evidence="1">
    <location>
        <begin position="133"/>
        <end position="151"/>
    </location>
</feature>
<evidence type="ECO:0000256" key="1">
    <source>
        <dbReference type="SAM" id="Phobius"/>
    </source>
</evidence>
<dbReference type="Proteomes" id="UP000705379">
    <property type="component" value="Unassembled WGS sequence"/>
</dbReference>
<feature type="transmembrane region" description="Helical" evidence="1">
    <location>
        <begin position="52"/>
        <end position="71"/>
    </location>
</feature>
<accession>A0A944CES1</accession>
<dbReference type="InterPro" id="IPR037185">
    <property type="entry name" value="EmrE-like"/>
</dbReference>
<dbReference type="InterPro" id="IPR000620">
    <property type="entry name" value="EamA_dom"/>
</dbReference>
<feature type="transmembrane region" description="Helical" evidence="1">
    <location>
        <begin position="83"/>
        <end position="100"/>
    </location>
</feature>
<feature type="transmembrane region" description="Helical" evidence="1">
    <location>
        <begin position="214"/>
        <end position="231"/>
    </location>
</feature>
<keyword evidence="1" id="KW-0472">Membrane</keyword>
<dbReference type="RefSeq" id="WP_213216731.1">
    <property type="nucleotide sequence ID" value="NZ_QTKU01000003.1"/>
</dbReference>
<dbReference type="SUPFAM" id="SSF103481">
    <property type="entry name" value="Multidrug resistance efflux transporter EmrE"/>
    <property type="match status" value="2"/>
</dbReference>
<feature type="transmembrane region" description="Helical" evidence="1">
    <location>
        <begin position="243"/>
        <end position="263"/>
    </location>
</feature>
<name>A0A944CES1_9HYPH</name>
<keyword evidence="1" id="KW-1133">Transmembrane helix</keyword>
<reference evidence="3" key="1">
    <citation type="submission" date="2018-08" db="EMBL/GenBank/DDBJ databases">
        <authorList>
            <person name="Jin W."/>
            <person name="Wang H."/>
            <person name="Yang Y."/>
            <person name="Li M."/>
            <person name="Liu J."/>
        </authorList>
    </citation>
    <scope>NUCLEOTIDE SEQUENCE</scope>
    <source>
        <strain evidence="3">AESS21</strain>
    </source>
</reference>
<dbReference type="Pfam" id="PF00892">
    <property type="entry name" value="EamA"/>
    <property type="match status" value="2"/>
</dbReference>
<dbReference type="GO" id="GO:0016020">
    <property type="term" value="C:membrane"/>
    <property type="evidence" value="ECO:0007669"/>
    <property type="project" value="InterPro"/>
</dbReference>
<feature type="transmembrane region" description="Helical" evidence="1">
    <location>
        <begin position="269"/>
        <end position="287"/>
    </location>
</feature>
<dbReference type="AlphaFoldDB" id="A0A944CES1"/>
<dbReference type="PANTHER" id="PTHR22911:SF103">
    <property type="entry name" value="BLR2811 PROTEIN"/>
    <property type="match status" value="1"/>
</dbReference>
<protein>
    <submittedName>
        <fullName evidence="3">DMT family transporter</fullName>
    </submittedName>
</protein>
<feature type="domain" description="EamA" evidence="2">
    <location>
        <begin position="15"/>
        <end position="147"/>
    </location>
</feature>
<evidence type="ECO:0000313" key="3">
    <source>
        <dbReference type="EMBL" id="MBS8261319.1"/>
    </source>
</evidence>
<evidence type="ECO:0000313" key="4">
    <source>
        <dbReference type="Proteomes" id="UP000705379"/>
    </source>
</evidence>